<keyword evidence="11" id="KW-0237">DNA synthesis</keyword>
<dbReference type="Pfam" id="PF01653">
    <property type="entry name" value="DNA_ligase_aden"/>
    <property type="match status" value="1"/>
</dbReference>
<dbReference type="GO" id="GO:0003911">
    <property type="term" value="F:DNA ligase (NAD+) activity"/>
    <property type="evidence" value="ECO:0007669"/>
    <property type="project" value="UniProtKB-EC"/>
</dbReference>
<dbReference type="EC" id="6.5.1.2" evidence="6"/>
<comment type="catalytic activity">
    <reaction evidence="22">
        <text>NAD(+) + (deoxyribonucleotide)n-3'-hydroxyl + 5'-phospho-(deoxyribonucleotide)m = (deoxyribonucleotide)n+m + AMP + beta-nicotinamide D-nucleotide.</text>
        <dbReference type="EC" id="6.5.1.2"/>
    </reaction>
</comment>
<dbReference type="SUPFAM" id="SSF47802">
    <property type="entry name" value="DNA polymerase beta, N-terminal domain-like"/>
    <property type="match status" value="1"/>
</dbReference>
<dbReference type="GO" id="GO:0005634">
    <property type="term" value="C:nucleus"/>
    <property type="evidence" value="ECO:0007669"/>
    <property type="project" value="TreeGrafter"/>
</dbReference>
<dbReference type="SMART" id="SM00483">
    <property type="entry name" value="POLXc"/>
    <property type="match status" value="1"/>
</dbReference>
<evidence type="ECO:0000256" key="19">
    <source>
        <dbReference type="ARBA" id="ARBA00023053"/>
    </source>
</evidence>
<dbReference type="Gene3D" id="1.10.150.20">
    <property type="entry name" value="5' to 3' exonuclease, C-terminal subdomain"/>
    <property type="match status" value="2"/>
</dbReference>
<evidence type="ECO:0000256" key="9">
    <source>
        <dbReference type="ARBA" id="ARBA00022481"/>
    </source>
</evidence>
<dbReference type="Gene3D" id="3.30.470.30">
    <property type="entry name" value="DNA ligase/mRNA capping enzyme"/>
    <property type="match status" value="1"/>
</dbReference>
<dbReference type="InterPro" id="IPR029398">
    <property type="entry name" value="PolB_thumb"/>
</dbReference>
<dbReference type="SUPFAM" id="SSF47794">
    <property type="entry name" value="Rad51 N-terminal domain-like"/>
    <property type="match status" value="1"/>
</dbReference>
<keyword evidence="9" id="KW-0488">Methylation</keyword>
<dbReference type="SMART" id="SM00532">
    <property type="entry name" value="LIGANc"/>
    <property type="match status" value="1"/>
</dbReference>
<dbReference type="InterPro" id="IPR002008">
    <property type="entry name" value="DNA_pol_X_beta-like"/>
</dbReference>
<evidence type="ECO:0000256" key="12">
    <source>
        <dbReference type="ARBA" id="ARBA00022679"/>
    </source>
</evidence>
<evidence type="ECO:0000256" key="28">
    <source>
        <dbReference type="ARBA" id="ARBA00049244"/>
    </source>
</evidence>
<keyword evidence="10" id="KW-0436">Ligase</keyword>
<dbReference type="GO" id="GO:0140078">
    <property type="term" value="F:class I DNA-(apurinic or apyrimidinic site) endonuclease activity"/>
    <property type="evidence" value="ECO:0007669"/>
    <property type="project" value="UniProtKB-EC"/>
</dbReference>
<reference evidence="32" key="1">
    <citation type="journal article" date="2020" name="Nature">
        <title>Giant virus diversity and host interactions through global metagenomics.</title>
        <authorList>
            <person name="Schulz F."/>
            <person name="Roux S."/>
            <person name="Paez-Espino D."/>
            <person name="Jungbluth S."/>
            <person name="Walsh D.A."/>
            <person name="Denef V.J."/>
            <person name="McMahon K.D."/>
            <person name="Konstantinidis K.T."/>
            <person name="Eloe-Fadrosh E.A."/>
            <person name="Kyrpides N.C."/>
            <person name="Woyke T."/>
        </authorList>
    </citation>
    <scope>NUCLEOTIDE SEQUENCE</scope>
    <source>
        <strain evidence="32">GVMAG-S-1102244-55</strain>
    </source>
</reference>
<comment type="function">
    <text evidence="27">Repair polymerase that plays a key role in base-excision repair. During this process, the damaged base is excised by specific DNA glycosylases, the DNA backbone is nicked at the abasic site by an apurinic/apyrimidic (AP) endonuclease, and POLB removes 5'-deoxyribose-phosphate from the preincised AP site acting as a 5'-deoxyribose-phosphate lyase (5'-dRP lyase); through its DNA polymerase activity, it adds one nucleotide to the 3' end of the arising single-nucleotide gap. Conducts 'gap-filling' DNA synthesis in a stepwise distributive fashion rather than in a processive fashion as for other DNA polymerases. It is also able to cleave sugar-phosphate bonds 3' to an intact AP site, acting as an AP lyase.</text>
</comment>
<dbReference type="GO" id="GO:0005737">
    <property type="term" value="C:cytoplasm"/>
    <property type="evidence" value="ECO:0007669"/>
    <property type="project" value="UniProtKB-SubCell"/>
</dbReference>
<evidence type="ECO:0000256" key="2">
    <source>
        <dbReference type="ARBA" id="ARBA00001946"/>
    </source>
</evidence>
<dbReference type="SUPFAM" id="SSF52113">
    <property type="entry name" value="BRCT domain"/>
    <property type="match status" value="1"/>
</dbReference>
<organism evidence="32">
    <name type="scientific">viral metagenome</name>
    <dbReference type="NCBI Taxonomy" id="1070528"/>
    <lineage>
        <taxon>unclassified sequences</taxon>
        <taxon>metagenomes</taxon>
        <taxon>organismal metagenomes</taxon>
    </lineage>
</organism>
<dbReference type="SUPFAM" id="SSF81585">
    <property type="entry name" value="PsbU/PolX domain-like"/>
    <property type="match status" value="1"/>
</dbReference>
<feature type="domain" description="Helix-hairpin-helix DNA-binding motif class 1" evidence="29">
    <location>
        <begin position="190"/>
        <end position="209"/>
    </location>
</feature>
<dbReference type="Gene3D" id="1.10.287.610">
    <property type="entry name" value="Helix hairpin bin"/>
    <property type="match status" value="1"/>
</dbReference>
<comment type="cofactor">
    <cofactor evidence="1">
        <name>Mn(2+)</name>
        <dbReference type="ChEBI" id="CHEBI:29035"/>
    </cofactor>
</comment>
<evidence type="ECO:0000256" key="20">
    <source>
        <dbReference type="ARBA" id="ARBA00023204"/>
    </source>
</evidence>
<dbReference type="Gene3D" id="3.30.210.10">
    <property type="entry name" value="DNA polymerase, thumb domain"/>
    <property type="match status" value="1"/>
</dbReference>
<comment type="catalytic activity">
    <reaction evidence="26">
        <text>a 5'-end 2'-deoxyribose-2'-deoxyribonucleotide-DNA = (2E,4S)-4-hydroxypenten-2-al-5-phosphate + a 5'-end 5'-phospho-2'-deoxyribonucleoside-DNA + H(+)</text>
        <dbReference type="Rhea" id="RHEA:76255"/>
        <dbReference type="Rhea" id="RHEA-COMP:13180"/>
        <dbReference type="Rhea" id="RHEA-COMP:18657"/>
        <dbReference type="ChEBI" id="CHEBI:15378"/>
        <dbReference type="ChEBI" id="CHEBI:136412"/>
        <dbReference type="ChEBI" id="CHEBI:195194"/>
        <dbReference type="ChEBI" id="CHEBI:195195"/>
    </reaction>
</comment>
<dbReference type="InterPro" id="IPR001357">
    <property type="entry name" value="BRCT_dom"/>
</dbReference>
<dbReference type="PRINTS" id="PR00870">
    <property type="entry name" value="DNAPOLXBETA"/>
</dbReference>
<keyword evidence="12" id="KW-0808">Transferase</keyword>
<dbReference type="EMBL" id="MN740848">
    <property type="protein sequence ID" value="QHU15010.1"/>
    <property type="molecule type" value="Genomic_DNA"/>
</dbReference>
<dbReference type="InterPro" id="IPR013839">
    <property type="entry name" value="DNAligase_adenylation"/>
</dbReference>
<dbReference type="InterPro" id="IPR004150">
    <property type="entry name" value="NAD_DNA_ligase_OB"/>
</dbReference>
<dbReference type="InterPro" id="IPR010995">
    <property type="entry name" value="DNA_repair_Rad51/TF_NusA_a-hlx"/>
</dbReference>
<proteinExistence type="predicted"/>
<dbReference type="EC" id="4.2.99.18" evidence="5"/>
<evidence type="ECO:0000256" key="17">
    <source>
        <dbReference type="ARBA" id="ARBA00022932"/>
    </source>
</evidence>
<evidence type="ECO:0000256" key="24">
    <source>
        <dbReference type="ARBA" id="ARBA00035726"/>
    </source>
</evidence>
<dbReference type="SUPFAM" id="SSF50249">
    <property type="entry name" value="Nucleic acid-binding proteins"/>
    <property type="match status" value="1"/>
</dbReference>
<comment type="catalytic activity">
    <reaction evidence="25">
        <text>2'-deoxyribonucleotide-(2'-deoxyribose 5'-phosphate)-2'-deoxyribonucleotide-DNA = a 3'-end 2'-deoxyribonucleotide-(2,3-dehydro-2,3-deoxyribose 5'-phosphate)-DNA + a 5'-end 5'-phospho-2'-deoxyribonucleoside-DNA + H(+)</text>
        <dbReference type="Rhea" id="RHEA:66592"/>
        <dbReference type="Rhea" id="RHEA-COMP:13180"/>
        <dbReference type="Rhea" id="RHEA-COMP:16897"/>
        <dbReference type="Rhea" id="RHEA-COMP:17067"/>
        <dbReference type="ChEBI" id="CHEBI:15378"/>
        <dbReference type="ChEBI" id="CHEBI:136412"/>
        <dbReference type="ChEBI" id="CHEBI:157695"/>
        <dbReference type="ChEBI" id="CHEBI:167181"/>
        <dbReference type="EC" id="4.2.99.18"/>
    </reaction>
</comment>
<evidence type="ECO:0000256" key="8">
    <source>
        <dbReference type="ARBA" id="ARBA00020020"/>
    </source>
</evidence>
<evidence type="ECO:0000256" key="3">
    <source>
        <dbReference type="ARBA" id="ARBA00004496"/>
    </source>
</evidence>
<evidence type="ECO:0000256" key="4">
    <source>
        <dbReference type="ARBA" id="ARBA00012417"/>
    </source>
</evidence>
<evidence type="ECO:0000259" key="29">
    <source>
        <dbReference type="SMART" id="SM00278"/>
    </source>
</evidence>
<dbReference type="InterPro" id="IPR018944">
    <property type="entry name" value="DNA_pol_lambd_fingers_domain"/>
</dbReference>
<evidence type="ECO:0000256" key="15">
    <source>
        <dbReference type="ARBA" id="ARBA00022763"/>
    </source>
</evidence>
<evidence type="ECO:0000256" key="10">
    <source>
        <dbReference type="ARBA" id="ARBA00022598"/>
    </source>
</evidence>
<dbReference type="SUPFAM" id="SSF56091">
    <property type="entry name" value="DNA ligase/mRNA capping enzyme, catalytic domain"/>
    <property type="match status" value="1"/>
</dbReference>
<comment type="subcellular location">
    <subcellularLocation>
        <location evidence="3">Cytoplasm</location>
    </subcellularLocation>
</comment>
<dbReference type="Pfam" id="PF00533">
    <property type="entry name" value="BRCT"/>
    <property type="match status" value="1"/>
</dbReference>
<dbReference type="GO" id="GO:0000166">
    <property type="term" value="F:nucleotide binding"/>
    <property type="evidence" value="ECO:0007669"/>
    <property type="project" value="InterPro"/>
</dbReference>
<evidence type="ECO:0000256" key="27">
    <source>
        <dbReference type="ARBA" id="ARBA00045548"/>
    </source>
</evidence>
<keyword evidence="16" id="KW-0832">Ubl conjugation</keyword>
<dbReference type="Gene3D" id="2.40.50.140">
    <property type="entry name" value="Nucleic acid-binding proteins"/>
    <property type="match status" value="1"/>
</dbReference>
<evidence type="ECO:0000256" key="21">
    <source>
        <dbReference type="ARBA" id="ARBA00023239"/>
    </source>
</evidence>
<dbReference type="Pfam" id="PF14716">
    <property type="entry name" value="HHH_8"/>
    <property type="match status" value="1"/>
</dbReference>
<sequence length="1124" mass="128995">MKNKYILYMTDNMYGNARNNKGKIEINKKVKPGKCIIPFKYKWTTHDKCYESPKGPICATSVSKRGTLKTYGYCYKKNRTKKKARKLKKKVKLPKTPHSNTIKKTKNRKKNTIKKFKKKIKLPLNKIELKKVVSNINHKTPKMNYAPQFITLLEKLESLMTKKGEHFRGRAYSKAKDSIILYGKSIHKLDDIKGLPNIGSTILKKFKEYMDTGTLQVLERAKNDPMLIFTEVYGIGAKKAEELVKKHNVTTIEQLRARQDELLNDKQKIGLKHYEDILKRIPRKEILQYEKELKKIFQKVKNKNSTFQIVGSFRRGKPDSGDIDICVSDPDDNVEVFNRFLDALIKKKILIEVLSRGNVKSLGVSRLRRKPARRIDFMFTPRKELSFALLYFTGSKTFNTVMRKRALDLGYSMNEHGLYKMEKVGKSVKKGKKLDKYFPEEEDVFNFLGMVYKAPIDRIDGTSVALLEDQPQIETKTKVSLKTTRSTSTKSNVKSFQKYGQSFIEKLTEQQLSEMIRMCNKLYYCNNKPILTDEEYDILKEYIEEKYPNNKAIKEGHTMCSIAVEKRKMTLPFEMWSMDKIKSEKDINLWLKKYKGKYVISAKVDGVSAGYSTKMGKPTLFTRGNGTTGQDISHAIKYLNLPNKPNLEIRGELLMRKQVFNMNWSDRFKNVRNMIAGTANAKESFPERWTDIDFVAYEVVSPDLKPSEQFKLLKALNCVTVINKGLNKINKDNLSKYLQDWRESYDYDIDGIIVTDNKKYPRISKNPKHSFAFKMVLGDQIAESKVVDVIWSPSKDGYLKPKVQLQPVELGGAEIRFATLHNAEFVIKNKIGIGAVVQLIRSGDVIPKVQKVIKPAREGKMPDESYNYQWNATHKDLVLVDAAQNSTVQMKIIEDFFKKLDVAGLGRGNVKKIMNAGFDTIPKILKASIEDLETVQGFKIKTATKIHNSIQQQMDKASITKLASASNIFGRGLGEKRMIQILKTYPDILVNKENADIKIQKISALPGFKTKTAEMFVPYIPQFGEFLTSINRQDKLTQVTKTKKVIQHELTGKRIVMTGFGKKDKEAFKEILDKYGIKLGSSVSKKTFAVLVKSLDEDTDKAETARELNIQLLTPQSFLQKYHL</sequence>
<comment type="cofactor">
    <cofactor evidence="2">
        <name>Mg(2+)</name>
        <dbReference type="ChEBI" id="CHEBI:18420"/>
    </cofactor>
</comment>
<dbReference type="InterPro" id="IPR022312">
    <property type="entry name" value="DNA_pol_X"/>
</dbReference>
<dbReference type="CDD" id="cd00141">
    <property type="entry name" value="NT_POLXc"/>
    <property type="match status" value="1"/>
</dbReference>
<dbReference type="PANTHER" id="PTHR11276:SF28">
    <property type="entry name" value="DNA POLYMERASE LAMBDA"/>
    <property type="match status" value="1"/>
</dbReference>
<dbReference type="PRINTS" id="PR00869">
    <property type="entry name" value="DNAPOLX"/>
</dbReference>
<keyword evidence="21" id="KW-0456">Lyase</keyword>
<evidence type="ECO:0000256" key="11">
    <source>
        <dbReference type="ARBA" id="ARBA00022634"/>
    </source>
</evidence>
<dbReference type="EC" id="2.7.7.7" evidence="4"/>
<comment type="catalytic activity">
    <reaction evidence="28">
        <text>DNA(n) + a 2'-deoxyribonucleoside 5'-triphosphate = DNA(n+1) + diphosphate</text>
        <dbReference type="Rhea" id="RHEA:22508"/>
        <dbReference type="Rhea" id="RHEA-COMP:17339"/>
        <dbReference type="Rhea" id="RHEA-COMP:17340"/>
        <dbReference type="ChEBI" id="CHEBI:33019"/>
        <dbReference type="ChEBI" id="CHEBI:61560"/>
        <dbReference type="ChEBI" id="CHEBI:173112"/>
        <dbReference type="EC" id="2.7.7.7"/>
    </reaction>
</comment>
<evidence type="ECO:0000256" key="5">
    <source>
        <dbReference type="ARBA" id="ARBA00012720"/>
    </source>
</evidence>
<dbReference type="SUPFAM" id="SSF81301">
    <property type="entry name" value="Nucleotidyltransferase"/>
    <property type="match status" value="1"/>
</dbReference>
<dbReference type="Pfam" id="PF14520">
    <property type="entry name" value="HHH_5"/>
    <property type="match status" value="1"/>
</dbReference>
<feature type="domain" description="Helix-hairpin-helix DNA-binding motif class 1" evidence="29">
    <location>
        <begin position="1000"/>
        <end position="1019"/>
    </location>
</feature>
<dbReference type="Gene3D" id="1.10.150.110">
    <property type="entry name" value="DNA polymerase beta, N-terminal domain-like"/>
    <property type="match status" value="1"/>
</dbReference>
<keyword evidence="13" id="KW-0548">Nucleotidyltransferase</keyword>
<evidence type="ECO:0000256" key="22">
    <source>
        <dbReference type="ARBA" id="ARBA00034005"/>
    </source>
</evidence>
<keyword evidence="18" id="KW-0520">NAD</keyword>
<keyword evidence="15" id="KW-0227">DNA damage</keyword>
<protein>
    <recommendedName>
        <fullName evidence="8">DNA polymerase beta</fullName>
        <ecNumber evidence="4">2.7.7.7</ecNumber>
        <ecNumber evidence="5">4.2.99.18</ecNumber>
        <ecNumber evidence="6">6.5.1.2</ecNumber>
    </recommendedName>
    <alternativeName>
        <fullName evidence="23">5'-deoxyribose-phosphate lyase</fullName>
    </alternativeName>
    <alternativeName>
        <fullName evidence="24">AP lyase</fullName>
    </alternativeName>
    <alternativeName>
        <fullName evidence="7">DNA polymerase lambda</fullName>
    </alternativeName>
</protein>
<evidence type="ECO:0000256" key="25">
    <source>
        <dbReference type="ARBA" id="ARBA00044632"/>
    </source>
</evidence>
<dbReference type="InterPro" id="IPR043519">
    <property type="entry name" value="NT_sf"/>
</dbReference>
<evidence type="ECO:0000256" key="18">
    <source>
        <dbReference type="ARBA" id="ARBA00023027"/>
    </source>
</evidence>
<feature type="domain" description="Helix-hairpin-helix DNA-binding motif class 1" evidence="29">
    <location>
        <begin position="227"/>
        <end position="246"/>
    </location>
</feature>
<dbReference type="AlphaFoldDB" id="A0A6C0KE80"/>
<dbReference type="Pfam" id="PF03120">
    <property type="entry name" value="OB_DNA_ligase"/>
    <property type="match status" value="1"/>
</dbReference>
<feature type="domain" description="Helix-hairpin-helix DNA-binding motif class 1" evidence="29">
    <location>
        <begin position="930"/>
        <end position="949"/>
    </location>
</feature>
<feature type="domain" description="NAD-dependent DNA ligase N-terminal" evidence="31">
    <location>
        <begin position="503"/>
        <end position="901"/>
    </location>
</feature>
<dbReference type="Gene3D" id="3.40.50.10190">
    <property type="entry name" value="BRCT domain"/>
    <property type="match status" value="1"/>
</dbReference>
<keyword evidence="14" id="KW-0235">DNA replication</keyword>
<dbReference type="GO" id="GO:0006303">
    <property type="term" value="P:double-strand break repair via nonhomologous end joining"/>
    <property type="evidence" value="ECO:0007669"/>
    <property type="project" value="TreeGrafter"/>
</dbReference>
<dbReference type="InterPro" id="IPR013840">
    <property type="entry name" value="DNAligase_N"/>
</dbReference>
<evidence type="ECO:0000259" key="30">
    <source>
        <dbReference type="SMART" id="SM00483"/>
    </source>
</evidence>
<dbReference type="PANTHER" id="PTHR11276">
    <property type="entry name" value="DNA POLYMERASE TYPE-X FAMILY MEMBER"/>
    <property type="match status" value="1"/>
</dbReference>
<dbReference type="SMART" id="SM00278">
    <property type="entry name" value="HhH1"/>
    <property type="match status" value="4"/>
</dbReference>
<dbReference type="InterPro" id="IPR037160">
    <property type="entry name" value="DNA_Pol_thumb_sf"/>
</dbReference>
<dbReference type="Pfam" id="PF14791">
    <property type="entry name" value="DNA_pol_B_thumb"/>
    <property type="match status" value="1"/>
</dbReference>
<dbReference type="Pfam" id="PF14792">
    <property type="entry name" value="DNA_pol_B_palm"/>
    <property type="match status" value="1"/>
</dbReference>
<dbReference type="GO" id="GO:0006260">
    <property type="term" value="P:DNA replication"/>
    <property type="evidence" value="ECO:0007669"/>
    <property type="project" value="UniProtKB-KW"/>
</dbReference>
<keyword evidence="20" id="KW-0234">DNA repair</keyword>
<dbReference type="Pfam" id="PF10391">
    <property type="entry name" value="DNA_pol_lambd_f"/>
    <property type="match status" value="1"/>
</dbReference>
<name>A0A6C0KE80_9ZZZZ</name>
<evidence type="ECO:0000313" key="32">
    <source>
        <dbReference type="EMBL" id="QHU15010.1"/>
    </source>
</evidence>
<evidence type="ECO:0000256" key="23">
    <source>
        <dbReference type="ARBA" id="ARBA00035717"/>
    </source>
</evidence>
<evidence type="ECO:0000256" key="16">
    <source>
        <dbReference type="ARBA" id="ARBA00022843"/>
    </source>
</evidence>
<dbReference type="InterPro" id="IPR028207">
    <property type="entry name" value="DNA_pol_B_palm_palm"/>
</dbReference>
<accession>A0A6C0KE80</accession>
<dbReference type="InterPro" id="IPR036420">
    <property type="entry name" value="BRCT_dom_sf"/>
</dbReference>
<keyword evidence="17" id="KW-0239">DNA-directed DNA polymerase</keyword>
<dbReference type="InterPro" id="IPR003583">
    <property type="entry name" value="Hlx-hairpin-Hlx_DNA-bd_motif"/>
</dbReference>
<dbReference type="GO" id="GO:0003887">
    <property type="term" value="F:DNA-directed DNA polymerase activity"/>
    <property type="evidence" value="ECO:0007669"/>
    <property type="project" value="UniProtKB-KW"/>
</dbReference>
<dbReference type="InterPro" id="IPR012340">
    <property type="entry name" value="NA-bd_OB-fold"/>
</dbReference>
<feature type="domain" description="DNA-directed DNA polymerase X" evidence="30">
    <location>
        <begin position="144"/>
        <end position="459"/>
    </location>
</feature>
<evidence type="ECO:0000256" key="26">
    <source>
        <dbReference type="ARBA" id="ARBA00044678"/>
    </source>
</evidence>
<dbReference type="InterPro" id="IPR002054">
    <property type="entry name" value="DNA-dir_DNA_pol_X"/>
</dbReference>
<dbReference type="InterPro" id="IPR010996">
    <property type="entry name" value="HHH_MUS81"/>
</dbReference>
<evidence type="ECO:0000259" key="31">
    <source>
        <dbReference type="SMART" id="SM00532"/>
    </source>
</evidence>
<evidence type="ECO:0000256" key="6">
    <source>
        <dbReference type="ARBA" id="ARBA00012722"/>
    </source>
</evidence>
<dbReference type="InterPro" id="IPR027421">
    <property type="entry name" value="DNA_pol_lamdba_lyase_dom_sf"/>
</dbReference>
<evidence type="ECO:0000256" key="14">
    <source>
        <dbReference type="ARBA" id="ARBA00022705"/>
    </source>
</evidence>
<evidence type="ECO:0000256" key="13">
    <source>
        <dbReference type="ARBA" id="ARBA00022695"/>
    </source>
</evidence>
<evidence type="ECO:0000256" key="1">
    <source>
        <dbReference type="ARBA" id="ARBA00001936"/>
    </source>
</evidence>
<dbReference type="Gene3D" id="3.30.460.10">
    <property type="entry name" value="Beta Polymerase, domain 2"/>
    <property type="match status" value="1"/>
</dbReference>
<evidence type="ECO:0000256" key="7">
    <source>
        <dbReference type="ARBA" id="ARBA00016513"/>
    </source>
</evidence>
<keyword evidence="19" id="KW-0915">Sodium</keyword>
<dbReference type="GO" id="GO:0003677">
    <property type="term" value="F:DNA binding"/>
    <property type="evidence" value="ECO:0007669"/>
    <property type="project" value="InterPro"/>
</dbReference>